<dbReference type="PANTHER" id="PTHR46825:SF9">
    <property type="entry name" value="BETA-LACTAMASE-RELATED DOMAIN-CONTAINING PROTEIN"/>
    <property type="match status" value="1"/>
</dbReference>
<dbReference type="InterPro" id="IPR050491">
    <property type="entry name" value="AmpC-like"/>
</dbReference>
<dbReference type="PANTHER" id="PTHR46825">
    <property type="entry name" value="D-ALANYL-D-ALANINE-CARBOXYPEPTIDASE/ENDOPEPTIDASE AMPH"/>
    <property type="match status" value="1"/>
</dbReference>
<evidence type="ECO:0000313" key="3">
    <source>
        <dbReference type="Proteomes" id="UP000244913"/>
    </source>
</evidence>
<evidence type="ECO:0000313" key="2">
    <source>
        <dbReference type="EMBL" id="PVM84796.1"/>
    </source>
</evidence>
<accession>A0A2T9JM98</accession>
<dbReference type="AlphaFoldDB" id="A0A2T9JM98"/>
<dbReference type="Pfam" id="PF00144">
    <property type="entry name" value="Beta-lactamase"/>
    <property type="match status" value="1"/>
</dbReference>
<dbReference type="Proteomes" id="UP000244913">
    <property type="component" value="Unassembled WGS sequence"/>
</dbReference>
<dbReference type="Gene3D" id="3.40.710.10">
    <property type="entry name" value="DD-peptidase/beta-lactamase superfamily"/>
    <property type="match status" value="1"/>
</dbReference>
<protein>
    <recommendedName>
        <fullName evidence="1">Beta-lactamase-related domain-containing protein</fullName>
    </recommendedName>
</protein>
<sequence>MNPVRVCWRRVFVTVKARIDPGALDALLAPYDSTHGPGFALGVALGGVPRYRRGVGLANVELPVTLSPSIRMRIGSTTKHFCVLAVMLLAEEGRLSIDDSPRGVIPELPTWADAITVRQLMAHTSGMRDSLDLFFLTAGPGKTGPADAQLKMLAALDSVNFAPGASWNYNNGGYVLLSVIVERISGQSLEDFFRTRIFEPIGMADTQLRRLDTDLCPNSATLHLPRPDGGWTRGVFGLPIAGEGGIVSTVDDMLRWLSHMSAPIVGRRATWDEMRTPVTTHGYGLGLNMTEHRGLRTVHHAGGVVGGSSQMLKVLDHELDLIVMTNGQSALDLYGLVDAVLDACFEGLPPAPRDAGGAPITGAFYSAKSGQVLMLTEHEGGQAMTVGGYTLPARRDAAGQISVGILPTDLRVKPVTGPARVDALLVTEFGATDRLERVEAPSNAKAPVGYFDACAGLSARITDGPGGARMSLASSLGASLYKLEPLGPGLWRGLGEAAMPLALTLEADETGFALTSGRTVRLRFERRR</sequence>
<proteinExistence type="predicted"/>
<gene>
    <name evidence="2" type="ORF">DDF65_08120</name>
</gene>
<reference evidence="2 3" key="1">
    <citation type="submission" date="2018-04" db="EMBL/GenBank/DDBJ databases">
        <title>The genome sequence of Caulobacter sp. 736.</title>
        <authorList>
            <person name="Gao J."/>
            <person name="Sun J."/>
        </authorList>
    </citation>
    <scope>NUCLEOTIDE SEQUENCE [LARGE SCALE GENOMIC DNA]</scope>
    <source>
        <strain evidence="2 3">736</strain>
    </source>
</reference>
<dbReference type="InterPro" id="IPR012338">
    <property type="entry name" value="Beta-lactam/transpept-like"/>
</dbReference>
<keyword evidence="3" id="KW-1185">Reference proteome</keyword>
<organism evidence="2 3">
    <name type="scientific">Caulobacter radicis</name>
    <dbReference type="NCBI Taxonomy" id="2172650"/>
    <lineage>
        <taxon>Bacteria</taxon>
        <taxon>Pseudomonadati</taxon>
        <taxon>Pseudomonadota</taxon>
        <taxon>Alphaproteobacteria</taxon>
        <taxon>Caulobacterales</taxon>
        <taxon>Caulobacteraceae</taxon>
        <taxon>Caulobacter</taxon>
    </lineage>
</organism>
<name>A0A2T9JM98_9CAUL</name>
<comment type="caution">
    <text evidence="2">The sequence shown here is derived from an EMBL/GenBank/DDBJ whole genome shotgun (WGS) entry which is preliminary data.</text>
</comment>
<dbReference type="EMBL" id="QDKP01000024">
    <property type="protein sequence ID" value="PVM84796.1"/>
    <property type="molecule type" value="Genomic_DNA"/>
</dbReference>
<evidence type="ECO:0000259" key="1">
    <source>
        <dbReference type="Pfam" id="PF00144"/>
    </source>
</evidence>
<feature type="domain" description="Beta-lactamase-related" evidence="1">
    <location>
        <begin position="26"/>
        <end position="329"/>
    </location>
</feature>
<dbReference type="SUPFAM" id="SSF56601">
    <property type="entry name" value="beta-lactamase/transpeptidase-like"/>
    <property type="match status" value="1"/>
</dbReference>
<dbReference type="InterPro" id="IPR001466">
    <property type="entry name" value="Beta-lactam-related"/>
</dbReference>